<evidence type="ECO:0000256" key="3">
    <source>
        <dbReference type="ARBA" id="ARBA00022723"/>
    </source>
</evidence>
<dbReference type="Pfam" id="PF07519">
    <property type="entry name" value="Tannase"/>
    <property type="match status" value="1"/>
</dbReference>
<dbReference type="EC" id="3.1.1.-" evidence="8"/>
<dbReference type="Proteomes" id="UP000700596">
    <property type="component" value="Unassembled WGS sequence"/>
</dbReference>
<keyword evidence="4" id="KW-0732">Signal</keyword>
<dbReference type="GO" id="GO:0046872">
    <property type="term" value="F:metal ion binding"/>
    <property type="evidence" value="ECO:0007669"/>
    <property type="project" value="UniProtKB-KW"/>
</dbReference>
<keyword evidence="7" id="KW-1015">Disulfide bond</keyword>
<keyword evidence="10" id="KW-1185">Reference proteome</keyword>
<organism evidence="9 10">
    <name type="scientific">Dendryphion nanum</name>
    <dbReference type="NCBI Taxonomy" id="256645"/>
    <lineage>
        <taxon>Eukaryota</taxon>
        <taxon>Fungi</taxon>
        <taxon>Dikarya</taxon>
        <taxon>Ascomycota</taxon>
        <taxon>Pezizomycotina</taxon>
        <taxon>Dothideomycetes</taxon>
        <taxon>Pleosporomycetidae</taxon>
        <taxon>Pleosporales</taxon>
        <taxon>Torulaceae</taxon>
        <taxon>Dendryphion</taxon>
    </lineage>
</organism>
<accession>A0A9P9DUT6</accession>
<evidence type="ECO:0000256" key="6">
    <source>
        <dbReference type="ARBA" id="ARBA00022837"/>
    </source>
</evidence>
<evidence type="ECO:0000256" key="5">
    <source>
        <dbReference type="ARBA" id="ARBA00022801"/>
    </source>
</evidence>
<gene>
    <name evidence="9" type="ORF">B0J11DRAFT_311597</name>
</gene>
<evidence type="ECO:0000313" key="9">
    <source>
        <dbReference type="EMBL" id="KAH7125663.1"/>
    </source>
</evidence>
<dbReference type="InterPro" id="IPR011118">
    <property type="entry name" value="Tannase/feruloyl_esterase"/>
</dbReference>
<dbReference type="PANTHER" id="PTHR33938">
    <property type="entry name" value="FERULOYL ESTERASE B-RELATED"/>
    <property type="match status" value="1"/>
</dbReference>
<dbReference type="AlphaFoldDB" id="A0A9P9DUT6"/>
<evidence type="ECO:0000313" key="10">
    <source>
        <dbReference type="Proteomes" id="UP000700596"/>
    </source>
</evidence>
<sequence>MANLSLFNTCVPSALPFPTIFGAEFLSIQASLTQNYTAVAPWVQNPGHWNISRSNVSFCNVTLTHTHPGQSDLITTQIWLPVNPPWNKRLKAVGGGGWVAGLSAESVAPANGAIAEGYAVVATDAGGVRNNADVGDWALKSPGNVDINALQNFASVGLKDAALAAKSIIKSFFGEAAKFSYFSGCSQGGRQGYMFAQRYPDIFDGIAAAAPAIYYGASFMSTVYPRQVMHEQKYYPSPCELDAIRNAAIEACDGLDGLIDGIISRPDSCKFDPYSMVNKTLNCSSSSPGPKTISKGAAAVAEAAWYGVKDAKGEFLWYTMGHQPLLSGVMSTVGPVCSNGTCSVSPIPVWTDWIRYFLHKNKDVQYGSNVTRRQFEGLLKQGVREYGSIIGTDWADLKDFREAGGKLITYHGTGDSGIPYLNTRHYFNAVKALDHKVTDFYRLFEAPGLGHCGFGIGGYPGGTFDALVKWVEEGVAPEKLETVSQFTNKTSIVCPYPKKASFKGKKDAVDFGAKDFVCA</sequence>
<evidence type="ECO:0000256" key="8">
    <source>
        <dbReference type="RuleBase" id="RU361238"/>
    </source>
</evidence>
<dbReference type="EMBL" id="JAGMWT010000007">
    <property type="protein sequence ID" value="KAH7125663.1"/>
    <property type="molecule type" value="Genomic_DNA"/>
</dbReference>
<keyword evidence="3" id="KW-0479">Metal-binding</keyword>
<evidence type="ECO:0000256" key="1">
    <source>
        <dbReference type="ARBA" id="ARBA00006249"/>
    </source>
</evidence>
<dbReference type="GO" id="GO:0030600">
    <property type="term" value="F:feruloyl esterase activity"/>
    <property type="evidence" value="ECO:0007669"/>
    <property type="project" value="UniProtKB-ARBA"/>
</dbReference>
<comment type="caution">
    <text evidence="9">The sequence shown here is derived from an EMBL/GenBank/DDBJ whole genome shotgun (WGS) entry which is preliminary data.</text>
</comment>
<protein>
    <recommendedName>
        <fullName evidence="8">Carboxylic ester hydrolase</fullName>
        <ecNumber evidence="8">3.1.1.-</ecNumber>
    </recommendedName>
</protein>
<evidence type="ECO:0000256" key="4">
    <source>
        <dbReference type="ARBA" id="ARBA00022729"/>
    </source>
</evidence>
<evidence type="ECO:0000256" key="2">
    <source>
        <dbReference type="ARBA" id="ARBA00022487"/>
    </source>
</evidence>
<keyword evidence="6" id="KW-0106">Calcium</keyword>
<comment type="similarity">
    <text evidence="1 8">Belongs to the tannase family.</text>
</comment>
<dbReference type="InterPro" id="IPR029058">
    <property type="entry name" value="AB_hydrolase_fold"/>
</dbReference>
<proteinExistence type="inferred from homology"/>
<reference evidence="9" key="1">
    <citation type="journal article" date="2021" name="Nat. Commun.">
        <title>Genetic determinants of endophytism in the Arabidopsis root mycobiome.</title>
        <authorList>
            <person name="Mesny F."/>
            <person name="Miyauchi S."/>
            <person name="Thiergart T."/>
            <person name="Pickel B."/>
            <person name="Atanasova L."/>
            <person name="Karlsson M."/>
            <person name="Huettel B."/>
            <person name="Barry K.W."/>
            <person name="Haridas S."/>
            <person name="Chen C."/>
            <person name="Bauer D."/>
            <person name="Andreopoulos W."/>
            <person name="Pangilinan J."/>
            <person name="LaButti K."/>
            <person name="Riley R."/>
            <person name="Lipzen A."/>
            <person name="Clum A."/>
            <person name="Drula E."/>
            <person name="Henrissat B."/>
            <person name="Kohler A."/>
            <person name="Grigoriev I.V."/>
            <person name="Martin F.M."/>
            <person name="Hacquard S."/>
        </authorList>
    </citation>
    <scope>NUCLEOTIDE SEQUENCE</scope>
    <source>
        <strain evidence="9">MPI-CAGE-CH-0243</strain>
    </source>
</reference>
<keyword evidence="5 8" id="KW-0378">Hydrolase</keyword>
<dbReference type="PANTHER" id="PTHR33938:SF13">
    <property type="entry name" value="CARBOXYLIC ESTER HYDROLASE"/>
    <property type="match status" value="1"/>
</dbReference>
<dbReference type="Gene3D" id="3.40.50.1820">
    <property type="entry name" value="alpha/beta hydrolase"/>
    <property type="match status" value="1"/>
</dbReference>
<dbReference type="SUPFAM" id="SSF53474">
    <property type="entry name" value="alpha/beta-Hydrolases"/>
    <property type="match status" value="1"/>
</dbReference>
<name>A0A9P9DUT6_9PLEO</name>
<evidence type="ECO:0000256" key="7">
    <source>
        <dbReference type="ARBA" id="ARBA00023157"/>
    </source>
</evidence>
<dbReference type="OrthoDB" id="3039123at2759"/>
<keyword evidence="2" id="KW-0719">Serine esterase</keyword>